<evidence type="ECO:0000256" key="2">
    <source>
        <dbReference type="ARBA" id="ARBA00022487"/>
    </source>
</evidence>
<dbReference type="InterPro" id="IPR029058">
    <property type="entry name" value="AB_hydrolase_fold"/>
</dbReference>
<dbReference type="InterPro" id="IPR019826">
    <property type="entry name" value="Carboxylesterase_B_AS"/>
</dbReference>
<keyword evidence="2" id="KW-0719">Serine esterase</keyword>
<dbReference type="GO" id="GO:0052689">
    <property type="term" value="F:carboxylic ester hydrolase activity"/>
    <property type="evidence" value="ECO:0007669"/>
    <property type="project" value="UniProtKB-KW"/>
</dbReference>
<dbReference type="PANTHER" id="PTHR43142">
    <property type="entry name" value="CARBOXYLIC ESTER HYDROLASE"/>
    <property type="match status" value="1"/>
</dbReference>
<accession>A0A8K0KPG0</accession>
<keyword evidence="3 5" id="KW-0378">Hydrolase</keyword>
<evidence type="ECO:0000313" key="7">
    <source>
        <dbReference type="EMBL" id="KAG8235963.1"/>
    </source>
</evidence>
<name>A0A8K0KPG0_LADFU</name>
<dbReference type="EMBL" id="KZ308974">
    <property type="protein sequence ID" value="KAG8235963.1"/>
    <property type="molecule type" value="Genomic_DNA"/>
</dbReference>
<sequence>MTLCLLSIKWSLAEVQEPKRDGPILNIPELGSVKGLYGKSSVNNRQYSAFLGIRYAKAPSGVLRFQPPEFEGPWSNLLLAQRAGQKCPQTGFVRGQTSGRDPRNWHAAIEERMEEEGILEELILTDKEDCLFIHIYTPDVTASLPVMVFFHGGAFAGGSANVYGGSRLMDKDVVLVVPHYRLGPLSFLSLQTDEIAGNAGLLDQVLALKWVQKHISAFGGNPKEVTILGESAGAASVSFLMLTPLAKGNVKPD</sequence>
<keyword evidence="4" id="KW-0325">Glycoprotein</keyword>
<evidence type="ECO:0000256" key="1">
    <source>
        <dbReference type="ARBA" id="ARBA00005964"/>
    </source>
</evidence>
<reference evidence="7" key="2">
    <citation type="submission" date="2017-10" db="EMBL/GenBank/DDBJ databases">
        <title>Ladona fulva Genome sequencing and assembly.</title>
        <authorList>
            <person name="Murali S."/>
            <person name="Richards S."/>
            <person name="Bandaranaike D."/>
            <person name="Bellair M."/>
            <person name="Blankenburg K."/>
            <person name="Chao H."/>
            <person name="Dinh H."/>
            <person name="Doddapaneni H."/>
            <person name="Dugan-Rocha S."/>
            <person name="Elkadiri S."/>
            <person name="Gnanaolivu R."/>
            <person name="Hernandez B."/>
            <person name="Skinner E."/>
            <person name="Javaid M."/>
            <person name="Lee S."/>
            <person name="Li M."/>
            <person name="Ming W."/>
            <person name="Munidasa M."/>
            <person name="Muniz J."/>
            <person name="Nguyen L."/>
            <person name="Hughes D."/>
            <person name="Osuji N."/>
            <person name="Pu L.-L."/>
            <person name="Puazo M."/>
            <person name="Qu C."/>
            <person name="Quiroz J."/>
            <person name="Raj R."/>
            <person name="Weissenberger G."/>
            <person name="Xin Y."/>
            <person name="Zou X."/>
            <person name="Han Y."/>
            <person name="Worley K."/>
            <person name="Muzny D."/>
            <person name="Gibbs R."/>
        </authorList>
    </citation>
    <scope>NUCLEOTIDE SEQUENCE</scope>
    <source>
        <strain evidence="7">Sampled in the wild</strain>
    </source>
</reference>
<dbReference type="Pfam" id="PF00135">
    <property type="entry name" value="COesterase"/>
    <property type="match status" value="1"/>
</dbReference>
<dbReference type="SUPFAM" id="SSF53474">
    <property type="entry name" value="alpha/beta-Hydrolases"/>
    <property type="match status" value="1"/>
</dbReference>
<organism evidence="7 8">
    <name type="scientific">Ladona fulva</name>
    <name type="common">Scarce chaser dragonfly</name>
    <name type="synonym">Libellula fulva</name>
    <dbReference type="NCBI Taxonomy" id="123851"/>
    <lineage>
        <taxon>Eukaryota</taxon>
        <taxon>Metazoa</taxon>
        <taxon>Ecdysozoa</taxon>
        <taxon>Arthropoda</taxon>
        <taxon>Hexapoda</taxon>
        <taxon>Insecta</taxon>
        <taxon>Pterygota</taxon>
        <taxon>Palaeoptera</taxon>
        <taxon>Odonata</taxon>
        <taxon>Epiprocta</taxon>
        <taxon>Anisoptera</taxon>
        <taxon>Libelluloidea</taxon>
        <taxon>Libellulidae</taxon>
        <taxon>Ladona</taxon>
    </lineage>
</organism>
<feature type="domain" description="Carboxylesterase type B" evidence="6">
    <location>
        <begin position="23"/>
        <end position="250"/>
    </location>
</feature>
<proteinExistence type="inferred from homology"/>
<evidence type="ECO:0000256" key="3">
    <source>
        <dbReference type="ARBA" id="ARBA00022801"/>
    </source>
</evidence>
<dbReference type="EC" id="3.1.1.-" evidence="5"/>
<dbReference type="OrthoDB" id="19653at2759"/>
<dbReference type="Gene3D" id="3.40.50.1820">
    <property type="entry name" value="alpha/beta hydrolase"/>
    <property type="match status" value="1"/>
</dbReference>
<protein>
    <recommendedName>
        <fullName evidence="5">Carboxylic ester hydrolase</fullName>
        <ecNumber evidence="5">3.1.1.-</ecNumber>
    </recommendedName>
</protein>
<gene>
    <name evidence="7" type="ORF">J437_LFUL018076</name>
</gene>
<dbReference type="InterPro" id="IPR002018">
    <property type="entry name" value="CarbesteraseB"/>
</dbReference>
<comment type="caution">
    <text evidence="7">The sequence shown here is derived from an EMBL/GenBank/DDBJ whole genome shotgun (WGS) entry which is preliminary data.</text>
</comment>
<dbReference type="PANTHER" id="PTHR43142:SF1">
    <property type="entry name" value="CARBOXYLIC ESTER HYDROLASE"/>
    <property type="match status" value="1"/>
</dbReference>
<dbReference type="Proteomes" id="UP000792457">
    <property type="component" value="Unassembled WGS sequence"/>
</dbReference>
<keyword evidence="8" id="KW-1185">Reference proteome</keyword>
<evidence type="ECO:0000313" key="8">
    <source>
        <dbReference type="Proteomes" id="UP000792457"/>
    </source>
</evidence>
<comment type="similarity">
    <text evidence="1 5">Belongs to the type-B carboxylesterase/lipase family.</text>
</comment>
<dbReference type="PROSITE" id="PS00122">
    <property type="entry name" value="CARBOXYLESTERASE_B_1"/>
    <property type="match status" value="1"/>
</dbReference>
<evidence type="ECO:0000256" key="5">
    <source>
        <dbReference type="RuleBase" id="RU361235"/>
    </source>
</evidence>
<evidence type="ECO:0000259" key="6">
    <source>
        <dbReference type="Pfam" id="PF00135"/>
    </source>
</evidence>
<evidence type="ECO:0000256" key="4">
    <source>
        <dbReference type="ARBA" id="ARBA00023180"/>
    </source>
</evidence>
<dbReference type="AlphaFoldDB" id="A0A8K0KPG0"/>
<reference evidence="7" key="1">
    <citation type="submission" date="2013-04" db="EMBL/GenBank/DDBJ databases">
        <authorList>
            <person name="Qu J."/>
            <person name="Murali S.C."/>
            <person name="Bandaranaike D."/>
            <person name="Bellair M."/>
            <person name="Blankenburg K."/>
            <person name="Chao H."/>
            <person name="Dinh H."/>
            <person name="Doddapaneni H."/>
            <person name="Downs B."/>
            <person name="Dugan-Rocha S."/>
            <person name="Elkadiri S."/>
            <person name="Gnanaolivu R.D."/>
            <person name="Hernandez B."/>
            <person name="Javaid M."/>
            <person name="Jayaseelan J.C."/>
            <person name="Lee S."/>
            <person name="Li M."/>
            <person name="Ming W."/>
            <person name="Munidasa M."/>
            <person name="Muniz J."/>
            <person name="Nguyen L."/>
            <person name="Ongeri F."/>
            <person name="Osuji N."/>
            <person name="Pu L.-L."/>
            <person name="Puazo M."/>
            <person name="Qu C."/>
            <person name="Quiroz J."/>
            <person name="Raj R."/>
            <person name="Weissenberger G."/>
            <person name="Xin Y."/>
            <person name="Zou X."/>
            <person name="Han Y."/>
            <person name="Richards S."/>
            <person name="Worley K."/>
            <person name="Muzny D."/>
            <person name="Gibbs R."/>
        </authorList>
    </citation>
    <scope>NUCLEOTIDE SEQUENCE</scope>
    <source>
        <strain evidence="7">Sampled in the wild</strain>
    </source>
</reference>